<organism evidence="1">
    <name type="scientific">marine sediment metagenome</name>
    <dbReference type="NCBI Taxonomy" id="412755"/>
    <lineage>
        <taxon>unclassified sequences</taxon>
        <taxon>metagenomes</taxon>
        <taxon>ecological metagenomes</taxon>
    </lineage>
</organism>
<dbReference type="SUPFAM" id="SSF53335">
    <property type="entry name" value="S-adenosyl-L-methionine-dependent methyltransferases"/>
    <property type="match status" value="1"/>
</dbReference>
<dbReference type="Gene3D" id="3.40.50.150">
    <property type="entry name" value="Vaccinia Virus protein VP39"/>
    <property type="match status" value="1"/>
</dbReference>
<dbReference type="InterPro" id="IPR029063">
    <property type="entry name" value="SAM-dependent_MTases_sf"/>
</dbReference>
<sequence length="205" mass="22613">MEPELIEGQVLPEEGAYLRRAAREVLGSQAIVELGSYTGKSTSCLAAGSAEGLRASVYAVDLWTHGAATPDERAFFDRKKDPDRPGSNCKFTRPGALEKFRERMTEYDKLGLVTPLQGATLEVVKTFDKEIGLLFIDADHRYEAVSADFWAWSPKVVPFGIVAFHDYKGARPTSGVNRFVDTELVGHGWRIVHQVGSLCAVQRVP</sequence>
<dbReference type="Pfam" id="PF13578">
    <property type="entry name" value="Methyltransf_24"/>
    <property type="match status" value="1"/>
</dbReference>
<dbReference type="AlphaFoldDB" id="A0A0F9HUY6"/>
<comment type="caution">
    <text evidence="1">The sequence shown here is derived from an EMBL/GenBank/DDBJ whole genome shotgun (WGS) entry which is preliminary data.</text>
</comment>
<proteinExistence type="predicted"/>
<evidence type="ECO:0008006" key="2">
    <source>
        <dbReference type="Google" id="ProtNLM"/>
    </source>
</evidence>
<gene>
    <name evidence="1" type="ORF">LCGC14_1738950</name>
</gene>
<accession>A0A0F9HUY6</accession>
<name>A0A0F9HUY6_9ZZZZ</name>
<reference evidence="1" key="1">
    <citation type="journal article" date="2015" name="Nature">
        <title>Complex archaea that bridge the gap between prokaryotes and eukaryotes.</title>
        <authorList>
            <person name="Spang A."/>
            <person name="Saw J.H."/>
            <person name="Jorgensen S.L."/>
            <person name="Zaremba-Niedzwiedzka K."/>
            <person name="Martijn J."/>
            <person name="Lind A.E."/>
            <person name="van Eijk R."/>
            <person name="Schleper C."/>
            <person name="Guy L."/>
            <person name="Ettema T.J."/>
        </authorList>
    </citation>
    <scope>NUCLEOTIDE SEQUENCE</scope>
</reference>
<dbReference type="EMBL" id="LAZR01015884">
    <property type="protein sequence ID" value="KKM06937.1"/>
    <property type="molecule type" value="Genomic_DNA"/>
</dbReference>
<evidence type="ECO:0000313" key="1">
    <source>
        <dbReference type="EMBL" id="KKM06937.1"/>
    </source>
</evidence>
<protein>
    <recommendedName>
        <fullName evidence="2">Class I SAM-dependent methyltransferase</fullName>
    </recommendedName>
</protein>